<dbReference type="Proteomes" id="UP000442469">
    <property type="component" value="Unassembled WGS sequence"/>
</dbReference>
<reference evidence="1 2" key="1">
    <citation type="submission" date="2019-11" db="EMBL/GenBank/DDBJ databases">
        <title>Draft genome sequences of five Paenibacillus species of dairy origin.</title>
        <authorList>
            <person name="Olajide A.M."/>
            <person name="Chen S."/>
            <person name="Lapointe G."/>
        </authorList>
    </citation>
    <scope>NUCLEOTIDE SEQUENCE [LARGE SCALE GENOMIC DNA]</scope>
    <source>
        <strain evidence="1 2">3CT49</strain>
    </source>
</reference>
<organism evidence="1 2">
    <name type="scientific">Paenibacillus macerans</name>
    <name type="common">Bacillus macerans</name>
    <dbReference type="NCBI Taxonomy" id="44252"/>
    <lineage>
        <taxon>Bacteria</taxon>
        <taxon>Bacillati</taxon>
        <taxon>Bacillota</taxon>
        <taxon>Bacilli</taxon>
        <taxon>Bacillales</taxon>
        <taxon>Paenibacillaceae</taxon>
        <taxon>Paenibacillus</taxon>
    </lineage>
</organism>
<dbReference type="EMBL" id="WNZZ01000008">
    <property type="protein sequence ID" value="MUG23343.1"/>
    <property type="molecule type" value="Genomic_DNA"/>
</dbReference>
<dbReference type="AlphaFoldDB" id="A0A6N8EWZ9"/>
<sequence>MKIVAVGSSSVVLIGDTGSIRLSSIFDTPPESLIIGPLVPFAR</sequence>
<proteinExistence type="predicted"/>
<gene>
    <name evidence="1" type="ORF">GNQ08_13135</name>
</gene>
<name>A0A6N8EWZ9_PAEMA</name>
<evidence type="ECO:0000313" key="2">
    <source>
        <dbReference type="Proteomes" id="UP000442469"/>
    </source>
</evidence>
<comment type="caution">
    <text evidence="1">The sequence shown here is derived from an EMBL/GenBank/DDBJ whole genome shotgun (WGS) entry which is preliminary data.</text>
</comment>
<protein>
    <submittedName>
        <fullName evidence="1">Spore gernimation protein GerPD</fullName>
    </submittedName>
</protein>
<accession>A0A6N8EWZ9</accession>
<evidence type="ECO:0000313" key="1">
    <source>
        <dbReference type="EMBL" id="MUG23343.1"/>
    </source>
</evidence>